<protein>
    <submittedName>
        <fullName evidence="1">Uncharacterized protein</fullName>
    </submittedName>
</protein>
<dbReference type="KEGG" id="mad:HP15_3107"/>
<sequence>MAILEYKKFMLEAKNVENMLGIRNSTRTKARSYQALKDLDEAE</sequence>
<organism evidence="1 2">
    <name type="scientific">Marinobacter adhaerens (strain DSM 23420 / HP15)</name>
    <dbReference type="NCBI Taxonomy" id="225937"/>
    <lineage>
        <taxon>Bacteria</taxon>
        <taxon>Pseudomonadati</taxon>
        <taxon>Pseudomonadota</taxon>
        <taxon>Gammaproteobacteria</taxon>
        <taxon>Pseudomonadales</taxon>
        <taxon>Marinobacteraceae</taxon>
        <taxon>Marinobacter</taxon>
    </lineage>
</organism>
<evidence type="ECO:0000313" key="1">
    <source>
        <dbReference type="EMBL" id="ADP98871.1"/>
    </source>
</evidence>
<proteinExistence type="predicted"/>
<reference evidence="1 2" key="1">
    <citation type="journal article" date="2010" name="Stand. Genomic Sci.">
        <title>Complete genome sequence of Marinobacter adhaerens type strain (HP15), a diatom-interacting marine microorganism.</title>
        <authorList>
            <person name="Gardes A."/>
            <person name="Kaeppel E."/>
            <person name="Shehzad A."/>
            <person name="Seebah S."/>
            <person name="Teeling H."/>
            <person name="Yarza P."/>
            <person name="Glockner F.O."/>
            <person name="Grossart H.P."/>
            <person name="Ullrich M.S."/>
        </authorList>
    </citation>
    <scope>NUCLEOTIDE SEQUENCE [LARGE SCALE GENOMIC DNA]</scope>
    <source>
        <strain evidence="2">DSM 23420 / HP15</strain>
    </source>
</reference>
<accession>E4PPK0</accession>
<dbReference type="HOGENOM" id="CLU_3235760_0_0_6"/>
<dbReference type="Proteomes" id="UP000007077">
    <property type="component" value="Chromosome"/>
</dbReference>
<dbReference type="AlphaFoldDB" id="E4PPK0"/>
<evidence type="ECO:0000313" key="2">
    <source>
        <dbReference type="Proteomes" id="UP000007077"/>
    </source>
</evidence>
<gene>
    <name evidence="1" type="ordered locus">HP15_3107</name>
</gene>
<name>E4PPK0_MARAH</name>
<dbReference type="EMBL" id="CP001978">
    <property type="protein sequence ID" value="ADP98871.1"/>
    <property type="molecule type" value="Genomic_DNA"/>
</dbReference>
<reference evidence="2" key="2">
    <citation type="submission" date="2010-02" db="EMBL/GenBank/DDBJ databases">
        <title>Complete genome sequence of Marinobacter adhaerens type strain (HP15).</title>
        <authorList>
            <person name="Gaerdes A.A.M."/>
            <person name="Kaeppel E."/>
            <person name="Shezad A."/>
            <person name="Seebah S."/>
            <person name="Teeling H."/>
            <person name="Yarza P."/>
            <person name="Gloeckner F.O."/>
            <person name="Ullrich M.S."/>
        </authorList>
    </citation>
    <scope>NUCLEOTIDE SEQUENCE [LARGE SCALE GENOMIC DNA]</scope>
    <source>
        <strain evidence="2">DSM 23420 / HP15</strain>
    </source>
</reference>